<reference evidence="1" key="4">
    <citation type="submission" date="2025-09" db="UniProtKB">
        <authorList>
            <consortium name="Ensembl"/>
        </authorList>
    </citation>
    <scope>IDENTIFICATION</scope>
    <source>
        <strain evidence="1">C57BL/6J</strain>
    </source>
</reference>
<reference evidence="1 3" key="1">
    <citation type="journal article" date="2009" name="PLoS Biol.">
        <title>Lineage-specific biology revealed by a finished genome assembly of the mouse.</title>
        <authorList>
            <consortium name="Mouse Genome Sequencing Consortium"/>
            <person name="Church D.M."/>
            <person name="Goodstadt L."/>
            <person name="Hillier L.W."/>
            <person name="Zody M.C."/>
            <person name="Goldstein S."/>
            <person name="She X."/>
            <person name="Bult C.J."/>
            <person name="Agarwala R."/>
            <person name="Cherry J.L."/>
            <person name="DiCuccio M."/>
            <person name="Hlavina W."/>
            <person name="Kapustin Y."/>
            <person name="Meric P."/>
            <person name="Maglott D."/>
            <person name="Birtle Z."/>
            <person name="Marques A.C."/>
            <person name="Graves T."/>
            <person name="Zhou S."/>
            <person name="Teague B."/>
            <person name="Potamousis K."/>
            <person name="Churas C."/>
            <person name="Place M."/>
            <person name="Herschleb J."/>
            <person name="Runnheim R."/>
            <person name="Forrest D."/>
            <person name="Amos-Landgraf J."/>
            <person name="Schwartz D.C."/>
            <person name="Cheng Z."/>
            <person name="Lindblad-Toh K."/>
            <person name="Eichler E.E."/>
            <person name="Ponting C.P."/>
        </authorList>
    </citation>
    <scope>NUCLEOTIDE SEQUENCE [LARGE SCALE GENOMIC DNA]</scope>
    <source>
        <strain evidence="1 3">C57BL/6J</strain>
    </source>
</reference>
<dbReference type="VEuPathDB" id="HostDB:ENSMUSG00000006724"/>
<sequence length="135" mass="14436">MTQAVKLASRVFHRIHLPLQLDASLGSRGSESVLRSLSDIPGPSTLSFLAELFCKGGLSRLHELQVFKCADSLRCMALRGTGQYGLAALGHFAQFTLPTLHLWSSSCDKKVTVQSAVVSHHGQSTVAATSVLADC</sequence>
<proteinExistence type="predicted"/>
<accession>E9Q3C2</accession>
<dbReference type="HOGENOM" id="CLU_1885087_0_0_1"/>
<dbReference type="Antibodypedia" id="55993">
    <property type="antibodies" value="138 antibodies from 24 providers"/>
</dbReference>
<name>E9Q3C2_MOUSE</name>
<evidence type="ECO:0000313" key="2">
    <source>
        <dbReference type="MGI" id="MGI:1098274"/>
    </source>
</evidence>
<evidence type="ECO:0000313" key="1">
    <source>
        <dbReference type="Ensembl" id="ENSMUSP00000127367.2"/>
    </source>
</evidence>
<dbReference type="AlphaFoldDB" id="E9Q3C2"/>
<reference evidence="1 3" key="2">
    <citation type="journal article" date="2011" name="PLoS Biol.">
        <title>Modernizing reference genome assemblies.</title>
        <authorList>
            <person name="Church D.M."/>
            <person name="Schneider V.A."/>
            <person name="Graves T."/>
            <person name="Auger K."/>
            <person name="Cunningham F."/>
            <person name="Bouk N."/>
            <person name="Chen H.C."/>
            <person name="Agarwala R."/>
            <person name="McLaren W.M."/>
            <person name="Ritchie G.R."/>
            <person name="Albracht D."/>
            <person name="Kremitzki M."/>
            <person name="Rock S."/>
            <person name="Kotkiewicz H."/>
            <person name="Kremitzki C."/>
            <person name="Wollam A."/>
            <person name="Trani L."/>
            <person name="Fulton L."/>
            <person name="Fulton R."/>
            <person name="Matthews L."/>
            <person name="Whitehead S."/>
            <person name="Chow W."/>
            <person name="Torrance J."/>
            <person name="Dunn M."/>
            <person name="Harden G."/>
            <person name="Threadgold G."/>
            <person name="Wood J."/>
            <person name="Collins J."/>
            <person name="Heath P."/>
            <person name="Griffiths G."/>
            <person name="Pelan S."/>
            <person name="Grafham D."/>
            <person name="Eichler E.E."/>
            <person name="Weinstock G."/>
            <person name="Mardis E.R."/>
            <person name="Wilson R.K."/>
            <person name="Howe K."/>
            <person name="Flicek P."/>
            <person name="Hubbard T."/>
        </authorList>
    </citation>
    <scope>NUCLEOTIDE SEQUENCE [LARGE SCALE GENOMIC DNA]</scope>
    <source>
        <strain evidence="1 3">C57BL/6J</strain>
    </source>
</reference>
<gene>
    <name evidence="1 2" type="primary">Cyp27b1</name>
</gene>
<dbReference type="Bgee" id="ENSMUSG00000006724">
    <property type="expression patterns" value="Expressed in blastoderm cell in morula and 33 other cell types or tissues"/>
</dbReference>
<organism evidence="1 3">
    <name type="scientific">Mus musculus</name>
    <name type="common">Mouse</name>
    <dbReference type="NCBI Taxonomy" id="10090"/>
    <lineage>
        <taxon>Eukaryota</taxon>
        <taxon>Metazoa</taxon>
        <taxon>Chordata</taxon>
        <taxon>Craniata</taxon>
        <taxon>Vertebrata</taxon>
        <taxon>Euteleostomi</taxon>
        <taxon>Mammalia</taxon>
        <taxon>Eutheria</taxon>
        <taxon>Euarchontoglires</taxon>
        <taxon>Glires</taxon>
        <taxon>Rodentia</taxon>
        <taxon>Myomorpha</taxon>
        <taxon>Muroidea</taxon>
        <taxon>Muridae</taxon>
        <taxon>Murinae</taxon>
        <taxon>Mus</taxon>
        <taxon>Mus</taxon>
    </lineage>
</organism>
<dbReference type="GeneTree" id="ENSGT00950000182905"/>
<dbReference type="Ensembl" id="ENSMUST00000172069.2">
    <property type="protein sequence ID" value="ENSMUSP00000127367.2"/>
    <property type="gene ID" value="ENSMUSG00000006724.13"/>
</dbReference>
<reference evidence="1" key="3">
    <citation type="submission" date="2025-08" db="UniProtKB">
        <authorList>
            <consortium name="Ensembl"/>
        </authorList>
    </citation>
    <scope>IDENTIFICATION</scope>
    <source>
        <strain evidence="1">C57BL/6J</strain>
    </source>
</reference>
<dbReference type="ExpressionAtlas" id="E9Q3C2">
    <property type="expression patterns" value="baseline and differential"/>
</dbReference>
<protein>
    <submittedName>
        <fullName evidence="1">Cytochrome P450, family 27, subfamily b, polypeptide 1</fullName>
    </submittedName>
</protein>
<dbReference type="MGI" id="MGI:1098274">
    <property type="gene designation" value="Cyp27b1"/>
</dbReference>
<dbReference type="AGR" id="MGI:1098274"/>
<evidence type="ECO:0000313" key="3">
    <source>
        <dbReference type="Proteomes" id="UP000000589"/>
    </source>
</evidence>
<dbReference type="Proteomes" id="UP000000589">
    <property type="component" value="Chromosome 10"/>
</dbReference>
<keyword evidence="3" id="KW-1185">Reference proteome</keyword>